<evidence type="ECO:0000256" key="5">
    <source>
        <dbReference type="PROSITE-ProRule" id="PRU01248"/>
    </source>
</evidence>
<keyword evidence="4" id="KW-0233">DNA recombination</keyword>
<dbReference type="Proteomes" id="UP001140978">
    <property type="component" value="Unassembled WGS sequence"/>
</dbReference>
<feature type="domain" description="Core-binding (CB)" evidence="8">
    <location>
        <begin position="131"/>
        <end position="212"/>
    </location>
</feature>
<evidence type="ECO:0000259" key="7">
    <source>
        <dbReference type="PROSITE" id="PS51898"/>
    </source>
</evidence>
<comment type="caution">
    <text evidence="9">The sequence shown here is derived from an EMBL/GenBank/DDBJ whole genome shotgun (WGS) entry which is preliminary data.</text>
</comment>
<proteinExistence type="inferred from homology"/>
<dbReference type="AlphaFoldDB" id="A0A9X4FAX8"/>
<evidence type="ECO:0000256" key="3">
    <source>
        <dbReference type="ARBA" id="ARBA00023125"/>
    </source>
</evidence>
<feature type="region of interest" description="Disordered" evidence="6">
    <location>
        <begin position="91"/>
        <end position="122"/>
    </location>
</feature>
<feature type="domain" description="Tyr recombinase" evidence="7">
    <location>
        <begin position="237"/>
        <end position="431"/>
    </location>
</feature>
<dbReference type="RefSeq" id="WP_274676147.1">
    <property type="nucleotide sequence ID" value="NZ_JAKNAX010000036.1"/>
</dbReference>
<dbReference type="Pfam" id="PF00589">
    <property type="entry name" value="Phage_integrase"/>
    <property type="match status" value="1"/>
</dbReference>
<dbReference type="CDD" id="cd01184">
    <property type="entry name" value="INT_C_like_1"/>
    <property type="match status" value="1"/>
</dbReference>
<protein>
    <submittedName>
        <fullName evidence="9">Tyrosine-type recombinase/integrase</fullName>
    </submittedName>
</protein>
<evidence type="ECO:0000256" key="6">
    <source>
        <dbReference type="SAM" id="MobiDB-lite"/>
    </source>
</evidence>
<dbReference type="InterPro" id="IPR011010">
    <property type="entry name" value="DNA_brk_join_enz"/>
</dbReference>
<evidence type="ECO:0000256" key="1">
    <source>
        <dbReference type="ARBA" id="ARBA00008857"/>
    </source>
</evidence>
<dbReference type="EMBL" id="JAKNAX010000036">
    <property type="protein sequence ID" value="MDE1347359.1"/>
    <property type="molecule type" value="Genomic_DNA"/>
</dbReference>
<sequence>MYLIKLSNNVFYTRISTPVSLQTSLGYPREIRLSLLTKHRRLASKRNSQLSGVIHTLHEQALAESIPYPDFKISLSTKVAEIRQQFCSNLPHVDNPQSKSTSRSLETRAMPAPAPAPAPEESLNSRLVGAQELTTELNNFIRSKRLEQVTPLTLTQLNQRCTNFLNYLAKQEICLSAKAANTYRDHLIEKGLSAKTVKEYIAANKQFFDYCERIELIERNIFKAVKAPKSRGTKASQQRDRWQLKDLKRLFSSPEFRKKDTQFQWTTKLQLYQGCRPSEVCQLTTNDIQVIEGVSCITVSDSDAEQRLKTSNAFRTIPLHYQLIKEGFLDYVQERREQKQKQLFDYKPHGENKDWSFRYRTNLGKLQTTIGMKPNARPTAYSFRHTFIDELKIADIPEHIVAEIVGHAHPNITFGRYGKQANIQQLHDAVNKFPCLEVSDA</sequence>
<name>A0A9X4FAX8_9VIBR</name>
<evidence type="ECO:0000313" key="9">
    <source>
        <dbReference type="EMBL" id="MDE1347359.1"/>
    </source>
</evidence>
<dbReference type="InterPro" id="IPR050090">
    <property type="entry name" value="Tyrosine_recombinase_XerCD"/>
</dbReference>
<reference evidence="9" key="1">
    <citation type="submission" date="2022-02" db="EMBL/GenBank/DDBJ databases">
        <title>Emergence and expansion in Europe of a Vibrio aestuarianus clonal complex pathogenic for oysters.</title>
        <authorList>
            <person name="Mesnil A."/>
            <person name="Travers M.-A."/>
        </authorList>
    </citation>
    <scope>NUCLEOTIDE SEQUENCE</scope>
    <source>
        <strain evidence="9">19_064_15T1</strain>
    </source>
</reference>
<gene>
    <name evidence="9" type="ORF">L9X51_13075</name>
</gene>
<dbReference type="Gene3D" id="1.10.150.130">
    <property type="match status" value="1"/>
</dbReference>
<dbReference type="GO" id="GO:0006310">
    <property type="term" value="P:DNA recombination"/>
    <property type="evidence" value="ECO:0007669"/>
    <property type="project" value="UniProtKB-KW"/>
</dbReference>
<dbReference type="PROSITE" id="PS51900">
    <property type="entry name" value="CB"/>
    <property type="match status" value="1"/>
</dbReference>
<dbReference type="InterPro" id="IPR010998">
    <property type="entry name" value="Integrase_recombinase_N"/>
</dbReference>
<evidence type="ECO:0000259" key="8">
    <source>
        <dbReference type="PROSITE" id="PS51900"/>
    </source>
</evidence>
<dbReference type="PROSITE" id="PS51898">
    <property type="entry name" value="TYR_RECOMBINASE"/>
    <property type="match status" value="1"/>
</dbReference>
<keyword evidence="2" id="KW-0229">DNA integration</keyword>
<dbReference type="Gene3D" id="1.10.443.10">
    <property type="entry name" value="Intergrase catalytic core"/>
    <property type="match status" value="1"/>
</dbReference>
<dbReference type="PANTHER" id="PTHR30349:SF41">
    <property type="entry name" value="INTEGRASE_RECOMBINASE PROTEIN MJ0367-RELATED"/>
    <property type="match status" value="1"/>
</dbReference>
<organism evidence="9 10">
    <name type="scientific">Vibrio aestuarianus</name>
    <dbReference type="NCBI Taxonomy" id="28171"/>
    <lineage>
        <taxon>Bacteria</taxon>
        <taxon>Pseudomonadati</taxon>
        <taxon>Pseudomonadota</taxon>
        <taxon>Gammaproteobacteria</taxon>
        <taxon>Vibrionales</taxon>
        <taxon>Vibrionaceae</taxon>
        <taxon>Vibrio</taxon>
    </lineage>
</organism>
<accession>A0A9X4FAX8</accession>
<feature type="compositionally biased region" description="Polar residues" evidence="6">
    <location>
        <begin position="95"/>
        <end position="104"/>
    </location>
</feature>
<evidence type="ECO:0000256" key="4">
    <source>
        <dbReference type="ARBA" id="ARBA00023172"/>
    </source>
</evidence>
<dbReference type="GO" id="GO:0015074">
    <property type="term" value="P:DNA integration"/>
    <property type="evidence" value="ECO:0007669"/>
    <property type="project" value="UniProtKB-KW"/>
</dbReference>
<dbReference type="InterPro" id="IPR002104">
    <property type="entry name" value="Integrase_catalytic"/>
</dbReference>
<dbReference type="PANTHER" id="PTHR30349">
    <property type="entry name" value="PHAGE INTEGRASE-RELATED"/>
    <property type="match status" value="1"/>
</dbReference>
<dbReference type="InterPro" id="IPR013762">
    <property type="entry name" value="Integrase-like_cat_sf"/>
</dbReference>
<dbReference type="InterPro" id="IPR044068">
    <property type="entry name" value="CB"/>
</dbReference>
<evidence type="ECO:0000256" key="2">
    <source>
        <dbReference type="ARBA" id="ARBA00022908"/>
    </source>
</evidence>
<dbReference type="GO" id="GO:0003677">
    <property type="term" value="F:DNA binding"/>
    <property type="evidence" value="ECO:0007669"/>
    <property type="project" value="UniProtKB-UniRule"/>
</dbReference>
<dbReference type="SUPFAM" id="SSF56349">
    <property type="entry name" value="DNA breaking-rejoining enzymes"/>
    <property type="match status" value="1"/>
</dbReference>
<keyword evidence="3 5" id="KW-0238">DNA-binding</keyword>
<comment type="similarity">
    <text evidence="1">Belongs to the 'phage' integrase family.</text>
</comment>
<evidence type="ECO:0000313" key="10">
    <source>
        <dbReference type="Proteomes" id="UP001140978"/>
    </source>
</evidence>